<dbReference type="Proteomes" id="UP000184387">
    <property type="component" value="Unassembled WGS sequence"/>
</dbReference>
<feature type="transmembrane region" description="Helical" evidence="5">
    <location>
        <begin position="48"/>
        <end position="70"/>
    </location>
</feature>
<feature type="domain" description="Cytochrome c" evidence="6">
    <location>
        <begin position="85"/>
        <end position="175"/>
    </location>
</feature>
<proteinExistence type="predicted"/>
<accession>A0A1M6DE60</accession>
<dbReference type="EMBL" id="FQZF01000004">
    <property type="protein sequence ID" value="SHI71268.1"/>
    <property type="molecule type" value="Genomic_DNA"/>
</dbReference>
<dbReference type="SUPFAM" id="SSF46626">
    <property type="entry name" value="Cytochrome c"/>
    <property type="match status" value="1"/>
</dbReference>
<dbReference type="GO" id="GO:0046872">
    <property type="term" value="F:metal ion binding"/>
    <property type="evidence" value="ECO:0007669"/>
    <property type="project" value="UniProtKB-KW"/>
</dbReference>
<organism evidence="7 8">
    <name type="scientific">Muricoccus roseus</name>
    <dbReference type="NCBI Taxonomy" id="198092"/>
    <lineage>
        <taxon>Bacteria</taxon>
        <taxon>Pseudomonadati</taxon>
        <taxon>Pseudomonadota</taxon>
        <taxon>Alphaproteobacteria</taxon>
        <taxon>Acetobacterales</taxon>
        <taxon>Roseomonadaceae</taxon>
        <taxon>Muricoccus</taxon>
    </lineage>
</organism>
<evidence type="ECO:0000256" key="1">
    <source>
        <dbReference type="ARBA" id="ARBA00022617"/>
    </source>
</evidence>
<dbReference type="GO" id="GO:0009055">
    <property type="term" value="F:electron transfer activity"/>
    <property type="evidence" value="ECO:0007669"/>
    <property type="project" value="InterPro"/>
</dbReference>
<dbReference type="GO" id="GO:0020037">
    <property type="term" value="F:heme binding"/>
    <property type="evidence" value="ECO:0007669"/>
    <property type="project" value="InterPro"/>
</dbReference>
<dbReference type="InterPro" id="IPR036909">
    <property type="entry name" value="Cyt_c-like_dom_sf"/>
</dbReference>
<evidence type="ECO:0000256" key="4">
    <source>
        <dbReference type="PROSITE-ProRule" id="PRU00433"/>
    </source>
</evidence>
<evidence type="ECO:0000256" key="2">
    <source>
        <dbReference type="ARBA" id="ARBA00022723"/>
    </source>
</evidence>
<name>A0A1M6DE60_9PROT</name>
<dbReference type="Gene3D" id="1.10.760.10">
    <property type="entry name" value="Cytochrome c-like domain"/>
    <property type="match status" value="1"/>
</dbReference>
<gene>
    <name evidence="7" type="ORF">SAMN02745194_00906</name>
</gene>
<dbReference type="InterPro" id="IPR009056">
    <property type="entry name" value="Cyt_c-like_dom"/>
</dbReference>
<keyword evidence="5" id="KW-0472">Membrane</keyword>
<dbReference type="PROSITE" id="PS51007">
    <property type="entry name" value="CYTC"/>
    <property type="match status" value="1"/>
</dbReference>
<keyword evidence="2 4" id="KW-0479">Metal-binding</keyword>
<keyword evidence="8" id="KW-1185">Reference proteome</keyword>
<protein>
    <submittedName>
        <fullName evidence="7">Cytochrome c</fullName>
    </submittedName>
</protein>
<dbReference type="RefSeq" id="WP_245818191.1">
    <property type="nucleotide sequence ID" value="NZ_FQZF01000004.1"/>
</dbReference>
<dbReference type="AlphaFoldDB" id="A0A1M6DE60"/>
<evidence type="ECO:0000256" key="5">
    <source>
        <dbReference type="SAM" id="Phobius"/>
    </source>
</evidence>
<dbReference type="STRING" id="198092.SAMN02745194_00906"/>
<keyword evidence="5" id="KW-1133">Transmembrane helix</keyword>
<evidence type="ECO:0000313" key="7">
    <source>
        <dbReference type="EMBL" id="SHI71268.1"/>
    </source>
</evidence>
<evidence type="ECO:0000313" key="8">
    <source>
        <dbReference type="Proteomes" id="UP000184387"/>
    </source>
</evidence>
<dbReference type="Pfam" id="PF00034">
    <property type="entry name" value="Cytochrom_C"/>
    <property type="match status" value="1"/>
</dbReference>
<reference evidence="7 8" key="1">
    <citation type="submission" date="2016-11" db="EMBL/GenBank/DDBJ databases">
        <authorList>
            <person name="Jaros S."/>
            <person name="Januszkiewicz K."/>
            <person name="Wedrychowicz H."/>
        </authorList>
    </citation>
    <scope>NUCLEOTIDE SEQUENCE [LARGE SCALE GENOMIC DNA]</scope>
    <source>
        <strain evidence="7 8">DSM 14916</strain>
    </source>
</reference>
<keyword evidence="3 4" id="KW-0408">Iron</keyword>
<sequence length="175" mass="18282">MPFPRPRIAWRLFAAGLLGWAAWRAGRGAAPPPQQAALPRPTPAGRRALLIGLAALVLLGGAGGAAWLLAQRHEKDRIARALTGGDPSRAPALMIRYGCGGCHAIPGVPGADGRAAAPLSGLRERVYVGGVARNSAESLIAWIVDPRALSPRSAMPRTGITESEARDVAAYLYAR</sequence>
<evidence type="ECO:0000256" key="3">
    <source>
        <dbReference type="ARBA" id="ARBA00023004"/>
    </source>
</evidence>
<evidence type="ECO:0000259" key="6">
    <source>
        <dbReference type="PROSITE" id="PS51007"/>
    </source>
</evidence>
<keyword evidence="1 4" id="KW-0349">Heme</keyword>
<keyword evidence="5" id="KW-0812">Transmembrane</keyword>